<dbReference type="AlphaFoldDB" id="E6X4X6"/>
<dbReference type="OrthoDB" id="1148059at2"/>
<gene>
    <name evidence="1" type="ordered locus">Celal_3196</name>
</gene>
<protein>
    <submittedName>
        <fullName evidence="1">Uncharacterized protein</fullName>
    </submittedName>
</protein>
<evidence type="ECO:0000313" key="2">
    <source>
        <dbReference type="Proteomes" id="UP000008634"/>
    </source>
</evidence>
<keyword evidence="2" id="KW-1185">Reference proteome</keyword>
<dbReference type="HOGENOM" id="CLU_975546_0_0_10"/>
<dbReference type="EMBL" id="CP002453">
    <property type="protein sequence ID" value="ADV50468.1"/>
    <property type="molecule type" value="Genomic_DNA"/>
</dbReference>
<dbReference type="Proteomes" id="UP000008634">
    <property type="component" value="Chromosome"/>
</dbReference>
<sequence>MRIIIALIILTASNITVKSDLTKENLKGKVRSVLYYSNENPTNYSSISNYNEEGNLIETIYFDCKNAEWVESRRLIKKYKYYKNNSIKMIEHLDYYDYDSKYLGGRLVEKYNKQGELVNEIDYQTFYNKEENRPYNPYKDIYTNDTVVYNKKLNQKTTYRHHSDGTLMHYWIEKFDYKENPIESKLYNYNDSLFIEHSYNSKGLEKTLIVYGNHKKDTLHKYISTYDNLSNKIKYSKHETRKKEITIYNYEYKLDKNKNWIFLEKLQEGIIIDTTRRKIVYYKKN</sequence>
<evidence type="ECO:0000313" key="1">
    <source>
        <dbReference type="EMBL" id="ADV50468.1"/>
    </source>
</evidence>
<dbReference type="RefSeq" id="WP_013551930.1">
    <property type="nucleotide sequence ID" value="NC_014934.1"/>
</dbReference>
<accession>E6X4X6</accession>
<name>E6X4X6_CELAD</name>
<proteinExistence type="predicted"/>
<dbReference type="KEGG" id="cao:Celal_3196"/>
<reference evidence="1 2" key="1">
    <citation type="journal article" date="2010" name="Stand. Genomic Sci.">
        <title>Complete genome sequence of Cellulophaga algicola type strain (IC166).</title>
        <authorList>
            <person name="Abt B."/>
            <person name="Lu M."/>
            <person name="Misra M."/>
            <person name="Han C."/>
            <person name="Nolan M."/>
            <person name="Lucas S."/>
            <person name="Hammon N."/>
            <person name="Deshpande S."/>
            <person name="Cheng J.F."/>
            <person name="Tapia R."/>
            <person name="Goodwin L."/>
            <person name="Pitluck S."/>
            <person name="Liolios K."/>
            <person name="Pagani I."/>
            <person name="Ivanova N."/>
            <person name="Mavromatis K."/>
            <person name="Ovchinikova G."/>
            <person name="Pati A."/>
            <person name="Chen A."/>
            <person name="Palaniappan K."/>
            <person name="Land M."/>
            <person name="Hauser L."/>
            <person name="Chang Y.J."/>
            <person name="Jeffries C.D."/>
            <person name="Detter J.C."/>
            <person name="Brambilla E."/>
            <person name="Rohde M."/>
            <person name="Tindall B.J."/>
            <person name="Goker M."/>
            <person name="Woyke T."/>
            <person name="Bristow J."/>
            <person name="Eisen J.A."/>
            <person name="Markowitz V."/>
            <person name="Hugenholtz P."/>
            <person name="Kyrpides N.C."/>
            <person name="Klenk H.P."/>
            <person name="Lapidus A."/>
        </authorList>
    </citation>
    <scope>NUCLEOTIDE SEQUENCE [LARGE SCALE GENOMIC DNA]</scope>
    <source>
        <strain evidence="2">DSM 14237 / IC166 / ACAM 630</strain>
    </source>
</reference>
<organism evidence="1 2">
    <name type="scientific">Cellulophaga algicola (strain DSM 14237 / IC166 / ACAM 630)</name>
    <dbReference type="NCBI Taxonomy" id="688270"/>
    <lineage>
        <taxon>Bacteria</taxon>
        <taxon>Pseudomonadati</taxon>
        <taxon>Bacteroidota</taxon>
        <taxon>Flavobacteriia</taxon>
        <taxon>Flavobacteriales</taxon>
        <taxon>Flavobacteriaceae</taxon>
        <taxon>Cellulophaga</taxon>
    </lineage>
</organism>